<dbReference type="Proteomes" id="UP001138997">
    <property type="component" value="Unassembled WGS sequence"/>
</dbReference>
<evidence type="ECO:0000256" key="1">
    <source>
        <dbReference type="SAM" id="MobiDB-lite"/>
    </source>
</evidence>
<proteinExistence type="predicted"/>
<feature type="compositionally biased region" description="Low complexity" evidence="1">
    <location>
        <begin position="61"/>
        <end position="73"/>
    </location>
</feature>
<keyword evidence="3" id="KW-1185">Reference proteome</keyword>
<name>A0A9X1SYY9_9ACTN</name>
<gene>
    <name evidence="2" type="ORF">LR394_38690</name>
</gene>
<organism evidence="2 3">
    <name type="scientific">Kineosporia babensis</name>
    <dbReference type="NCBI Taxonomy" id="499548"/>
    <lineage>
        <taxon>Bacteria</taxon>
        <taxon>Bacillati</taxon>
        <taxon>Actinomycetota</taxon>
        <taxon>Actinomycetes</taxon>
        <taxon>Kineosporiales</taxon>
        <taxon>Kineosporiaceae</taxon>
        <taxon>Kineosporia</taxon>
    </lineage>
</organism>
<evidence type="ECO:0000313" key="3">
    <source>
        <dbReference type="Proteomes" id="UP001138997"/>
    </source>
</evidence>
<comment type="caution">
    <text evidence="2">The sequence shown here is derived from an EMBL/GenBank/DDBJ whole genome shotgun (WGS) entry which is preliminary data.</text>
</comment>
<accession>A0A9X1SYY9</accession>
<evidence type="ECO:0000313" key="2">
    <source>
        <dbReference type="EMBL" id="MCD5316840.1"/>
    </source>
</evidence>
<feature type="region of interest" description="Disordered" evidence="1">
    <location>
        <begin position="26"/>
        <end position="73"/>
    </location>
</feature>
<dbReference type="AlphaFoldDB" id="A0A9X1SYY9"/>
<dbReference type="EMBL" id="JAJOMB010000035">
    <property type="protein sequence ID" value="MCD5316840.1"/>
    <property type="molecule type" value="Genomic_DNA"/>
</dbReference>
<dbReference type="RefSeq" id="WP_231449691.1">
    <property type="nucleotide sequence ID" value="NZ_JAJOMB010000035.1"/>
</dbReference>
<protein>
    <submittedName>
        <fullName evidence="2">Uncharacterized protein</fullName>
    </submittedName>
</protein>
<sequence>MGAGGILIILITGLVLSVAAVLGTGPSNEQHDSQHEGLSVTDGNRSEPAIGTFSNDHDAAAHPPSAATSSTTPAPLVLPASAVTGIHGVATGYPQSPEGAVAQLAAIDVAVLSQPFKVAERSLRAWSNSETVRSPQWTIEALIDDVRDRPIKNLRVIPVMARVDKSATQDRHNVCLLLRVQIPEQKQTADHSNSEFFAHCEAMIWTGRHWLIQHGQSAASEPIQRPGSGPAYAAGYRMLQGAAAPDQR</sequence>
<reference evidence="2" key="1">
    <citation type="submission" date="2021-11" db="EMBL/GenBank/DDBJ databases">
        <title>Streptomyces corallinus and Kineosporia corallina sp. nov., two new coral-derived marine actinobacteria.</title>
        <authorList>
            <person name="Buangrab K."/>
            <person name="Sutthacheep M."/>
            <person name="Yeemin T."/>
            <person name="Harunari E."/>
            <person name="Igarashi Y."/>
            <person name="Sripreechasak P."/>
            <person name="Kanchanasin P."/>
            <person name="Tanasupawat S."/>
            <person name="Phongsopitanun W."/>
        </authorList>
    </citation>
    <scope>NUCLEOTIDE SEQUENCE</scope>
    <source>
        <strain evidence="2">JCM 31032</strain>
    </source>
</reference>